<evidence type="ECO:0000256" key="2">
    <source>
        <dbReference type="SAM" id="MobiDB-lite"/>
    </source>
</evidence>
<protein>
    <submittedName>
        <fullName evidence="3">Uncharacterized protein</fullName>
    </submittedName>
</protein>
<comment type="caution">
    <text evidence="3">The sequence shown here is derived from an EMBL/GenBank/DDBJ whole genome shotgun (WGS) entry which is preliminary data.</text>
</comment>
<dbReference type="PANTHER" id="PTHR31214:SF3">
    <property type="entry name" value="PROTEIN FAM221B"/>
    <property type="match status" value="1"/>
</dbReference>
<dbReference type="OrthoDB" id="196393at2759"/>
<dbReference type="InterPro" id="IPR026755">
    <property type="entry name" value="Fam221a/b"/>
</dbReference>
<name>A0A422NUG8_9TRYP</name>
<dbReference type="AlphaFoldDB" id="A0A422NUG8"/>
<dbReference type="GeneID" id="40320627"/>
<reference evidence="3 4" key="1">
    <citation type="journal article" date="2018" name="BMC Genomics">
        <title>Genomic comparison of Trypanosoma conorhini and Trypanosoma rangeli to Trypanosoma cruzi strains of high and low virulence.</title>
        <authorList>
            <person name="Bradwell K.R."/>
            <person name="Koparde V.N."/>
            <person name="Matveyev A.V."/>
            <person name="Serrano M.G."/>
            <person name="Alves J.M."/>
            <person name="Parikh H."/>
            <person name="Huang B."/>
            <person name="Lee V."/>
            <person name="Espinosa-Alvarez O."/>
            <person name="Ortiz P.A."/>
            <person name="Costa-Martins A.G."/>
            <person name="Teixeira M.M."/>
            <person name="Buck G.A."/>
        </authorList>
    </citation>
    <scope>NUCLEOTIDE SEQUENCE [LARGE SCALE GENOMIC DNA]</scope>
    <source>
        <strain evidence="3 4">025E</strain>
    </source>
</reference>
<feature type="compositionally biased region" description="Polar residues" evidence="2">
    <location>
        <begin position="305"/>
        <end position="314"/>
    </location>
</feature>
<feature type="compositionally biased region" description="Gly residues" evidence="2">
    <location>
        <begin position="8"/>
        <end position="18"/>
    </location>
</feature>
<dbReference type="Proteomes" id="UP000284403">
    <property type="component" value="Unassembled WGS sequence"/>
</dbReference>
<gene>
    <name evidence="3" type="ORF">Tco025E_07016</name>
</gene>
<organism evidence="3 4">
    <name type="scientific">Trypanosoma conorhini</name>
    <dbReference type="NCBI Taxonomy" id="83891"/>
    <lineage>
        <taxon>Eukaryota</taxon>
        <taxon>Discoba</taxon>
        <taxon>Euglenozoa</taxon>
        <taxon>Kinetoplastea</taxon>
        <taxon>Metakinetoplastina</taxon>
        <taxon>Trypanosomatida</taxon>
        <taxon>Trypanosomatidae</taxon>
        <taxon>Trypanosoma</taxon>
    </lineage>
</organism>
<evidence type="ECO:0000313" key="3">
    <source>
        <dbReference type="EMBL" id="RNF09113.1"/>
    </source>
</evidence>
<dbReference type="PANTHER" id="PTHR31214">
    <property type="entry name" value="PROTEIN FAM221A-RELATED"/>
    <property type="match status" value="1"/>
</dbReference>
<keyword evidence="4" id="KW-1185">Reference proteome</keyword>
<evidence type="ECO:0000313" key="4">
    <source>
        <dbReference type="Proteomes" id="UP000284403"/>
    </source>
</evidence>
<dbReference type="EMBL" id="MKKU01000518">
    <property type="protein sequence ID" value="RNF09113.1"/>
    <property type="molecule type" value="Genomic_DNA"/>
</dbReference>
<feature type="region of interest" description="Disordered" evidence="2">
    <location>
        <begin position="282"/>
        <end position="335"/>
    </location>
</feature>
<accession>A0A422NUG8</accession>
<feature type="region of interest" description="Disordered" evidence="2">
    <location>
        <begin position="1"/>
        <end position="38"/>
    </location>
</feature>
<proteinExistence type="inferred from homology"/>
<evidence type="ECO:0000256" key="1">
    <source>
        <dbReference type="ARBA" id="ARBA00011026"/>
    </source>
</evidence>
<sequence length="360" mass="39177">MRRPTARGGSGELVGPRGGRPLRQPSGPSSHGVVARGPAEPYGALVDSNEVHAEIRDLAARVKGVIENNFQKDATSEAQVLQGIRRFGPSAQSKKILNRENAAAMLALQTGVYAVWRCEQPKLSGSNTDFCARVGYQHRCFCGHSLEEHAALKPLRGRVAAPPCQACACGGFNYMPNEPEEIGEGWLTRRGNWDPERWSAKCRCGHGHKQHDPRKRSCKECGCSGFTSHFLCAVCDRDGEAHATVFELEQDRLQRGLPVREAYFPLMALDWSVRELVLEDPTGGGALTAPPSRPALETGGAPSAGSRTGSQRSLPQKFPAVAQLTPPPPQQQQQQYCTGCGTMYRSAQVKFCSQCGKQRQ</sequence>
<dbReference type="RefSeq" id="XP_029225978.1">
    <property type="nucleotide sequence ID" value="XM_029373883.1"/>
</dbReference>
<comment type="similarity">
    <text evidence="1">Belongs to the FAM221 family.</text>
</comment>
<dbReference type="Pfam" id="PF14753">
    <property type="entry name" value="FAM221"/>
    <property type="match status" value="1"/>
</dbReference>